<organism evidence="2 3">
    <name type="scientific">Flaviaesturariibacter flavus</name>
    <dbReference type="NCBI Taxonomy" id="2502780"/>
    <lineage>
        <taxon>Bacteria</taxon>
        <taxon>Pseudomonadati</taxon>
        <taxon>Bacteroidota</taxon>
        <taxon>Chitinophagia</taxon>
        <taxon>Chitinophagales</taxon>
        <taxon>Chitinophagaceae</taxon>
        <taxon>Flaviaestuariibacter</taxon>
    </lineage>
</organism>
<dbReference type="EMBL" id="SJZI01000050">
    <property type="protein sequence ID" value="TCJ12401.1"/>
    <property type="molecule type" value="Genomic_DNA"/>
</dbReference>
<reference evidence="2 3" key="1">
    <citation type="submission" date="2019-03" db="EMBL/GenBank/DDBJ databases">
        <authorList>
            <person name="Kim M.K.M."/>
        </authorList>
    </citation>
    <scope>NUCLEOTIDE SEQUENCE [LARGE SCALE GENOMIC DNA]</scope>
    <source>
        <strain evidence="2 3">17J68-12</strain>
    </source>
</reference>
<sequence>MRKTRPFLLVLLFGMTLLACKSKTEDFTPAAPAQYVQLQPGKFIIYSVDSTIFTNSGRDIEHRRYQERHVVDSLITDGLGRPSWRVYRSVRDSAGTTAWSPRGTYLLTLTGSTLETFEDNLRFISLASPLRPGASWKGGRYLGTAPYSGVYSYGSEINIADWDFTVQETGGSENINGTNYNDVLTINAVDESVNLPITPQTVIASRSLYTTKWAAGIGLVYQNYILWEYQFAGPPNTPYYIGFGVERSILQHN</sequence>
<name>A0A4R1B3H4_9BACT</name>
<comment type="caution">
    <text evidence="2">The sequence shown here is derived from an EMBL/GenBank/DDBJ whole genome shotgun (WGS) entry which is preliminary data.</text>
</comment>
<proteinExistence type="predicted"/>
<evidence type="ECO:0000256" key="1">
    <source>
        <dbReference type="SAM" id="SignalP"/>
    </source>
</evidence>
<gene>
    <name evidence="2" type="ORF">EPD60_14070</name>
</gene>
<feature type="chain" id="PRO_5020912657" evidence="1">
    <location>
        <begin position="20"/>
        <end position="253"/>
    </location>
</feature>
<dbReference type="PROSITE" id="PS51257">
    <property type="entry name" value="PROKAR_LIPOPROTEIN"/>
    <property type="match status" value="1"/>
</dbReference>
<dbReference type="RefSeq" id="WP_131450160.1">
    <property type="nucleotide sequence ID" value="NZ_SJZI01000050.1"/>
</dbReference>
<evidence type="ECO:0000313" key="3">
    <source>
        <dbReference type="Proteomes" id="UP000295334"/>
    </source>
</evidence>
<protein>
    <submittedName>
        <fullName evidence="2">Uncharacterized protein</fullName>
    </submittedName>
</protein>
<dbReference type="AlphaFoldDB" id="A0A4R1B3H4"/>
<accession>A0A4R1B3H4</accession>
<dbReference type="OrthoDB" id="668891at2"/>
<keyword evidence="1" id="KW-0732">Signal</keyword>
<dbReference type="Proteomes" id="UP000295334">
    <property type="component" value="Unassembled WGS sequence"/>
</dbReference>
<evidence type="ECO:0000313" key="2">
    <source>
        <dbReference type="EMBL" id="TCJ12401.1"/>
    </source>
</evidence>
<keyword evidence="3" id="KW-1185">Reference proteome</keyword>
<feature type="signal peptide" evidence="1">
    <location>
        <begin position="1"/>
        <end position="19"/>
    </location>
</feature>